<evidence type="ECO:0000313" key="1">
    <source>
        <dbReference type="EMBL" id="MQL96347.1"/>
    </source>
</evidence>
<keyword evidence="2" id="KW-1185">Reference proteome</keyword>
<feature type="non-terminal residue" evidence="1">
    <location>
        <position position="77"/>
    </location>
</feature>
<reference evidence="1" key="1">
    <citation type="submission" date="2017-07" db="EMBL/GenBank/DDBJ databases">
        <title>Taro Niue Genome Assembly and Annotation.</title>
        <authorList>
            <person name="Atibalentja N."/>
            <person name="Keating K."/>
            <person name="Fields C.J."/>
        </authorList>
    </citation>
    <scope>NUCLEOTIDE SEQUENCE</scope>
    <source>
        <strain evidence="1">Niue_2</strain>
        <tissue evidence="1">Leaf</tissue>
    </source>
</reference>
<accession>A0A843VPV9</accession>
<evidence type="ECO:0000313" key="2">
    <source>
        <dbReference type="Proteomes" id="UP000652761"/>
    </source>
</evidence>
<name>A0A843VPV9_COLES</name>
<dbReference type="Proteomes" id="UP000652761">
    <property type="component" value="Unassembled WGS sequence"/>
</dbReference>
<comment type="caution">
    <text evidence="1">The sequence shown here is derived from an EMBL/GenBank/DDBJ whole genome shotgun (WGS) entry which is preliminary data.</text>
</comment>
<protein>
    <submittedName>
        <fullName evidence="1">Uncharacterized protein</fullName>
    </submittedName>
</protein>
<dbReference type="AlphaFoldDB" id="A0A843VPV9"/>
<gene>
    <name evidence="1" type="ORF">Taro_029034</name>
</gene>
<sequence>MHMFSPPVEQDSGMVDIVLICIWTLCPSGGSARKHTHMFTTLCLYTYISKRKFCSSRGSVGNISIYLQKSCAHMGTF</sequence>
<proteinExistence type="predicted"/>
<organism evidence="1 2">
    <name type="scientific">Colocasia esculenta</name>
    <name type="common">Wild taro</name>
    <name type="synonym">Arum esculentum</name>
    <dbReference type="NCBI Taxonomy" id="4460"/>
    <lineage>
        <taxon>Eukaryota</taxon>
        <taxon>Viridiplantae</taxon>
        <taxon>Streptophyta</taxon>
        <taxon>Embryophyta</taxon>
        <taxon>Tracheophyta</taxon>
        <taxon>Spermatophyta</taxon>
        <taxon>Magnoliopsida</taxon>
        <taxon>Liliopsida</taxon>
        <taxon>Araceae</taxon>
        <taxon>Aroideae</taxon>
        <taxon>Colocasieae</taxon>
        <taxon>Colocasia</taxon>
    </lineage>
</organism>
<dbReference type="EMBL" id="NMUH01001908">
    <property type="protein sequence ID" value="MQL96347.1"/>
    <property type="molecule type" value="Genomic_DNA"/>
</dbReference>